<dbReference type="EMBL" id="JARPOI010000007">
    <property type="protein sequence ID" value="KAJ9177819.1"/>
    <property type="molecule type" value="Genomic_DNA"/>
</dbReference>
<name>A0ABQ9MFY6_HEVBR</name>
<feature type="domain" description="U-box" evidence="6">
    <location>
        <begin position="7"/>
        <end position="81"/>
    </location>
</feature>
<dbReference type="Proteomes" id="UP001174677">
    <property type="component" value="Chromosome 7"/>
</dbReference>
<gene>
    <name evidence="7" type="ORF">P3X46_012991</name>
</gene>
<reference evidence="7" key="1">
    <citation type="journal article" date="2023" name="Plant Biotechnol. J.">
        <title>Chromosome-level wild Hevea brasiliensis genome provides new tools for genomic-assisted breeding and valuable loci to elevate rubber yield.</title>
        <authorList>
            <person name="Cheng H."/>
            <person name="Song X."/>
            <person name="Hu Y."/>
            <person name="Wu T."/>
            <person name="Yang Q."/>
            <person name="An Z."/>
            <person name="Feng S."/>
            <person name="Deng Z."/>
            <person name="Wu W."/>
            <person name="Zeng X."/>
            <person name="Tu M."/>
            <person name="Wang X."/>
            <person name="Huang H."/>
        </authorList>
    </citation>
    <scope>NUCLEOTIDE SEQUENCE</scope>
    <source>
        <strain evidence="7">MT/VB/25A 57/8</strain>
    </source>
</reference>
<comment type="pathway">
    <text evidence="2 5">Protein modification; protein ubiquitination.</text>
</comment>
<dbReference type="InterPro" id="IPR003613">
    <property type="entry name" value="Ubox_domain"/>
</dbReference>
<dbReference type="InterPro" id="IPR016024">
    <property type="entry name" value="ARM-type_fold"/>
</dbReference>
<keyword evidence="4 5" id="KW-0833">Ubl conjugation pathway</keyword>
<dbReference type="Gene3D" id="3.30.40.10">
    <property type="entry name" value="Zinc/RING finger domain, C3HC4 (zinc finger)"/>
    <property type="match status" value="1"/>
</dbReference>
<evidence type="ECO:0000256" key="2">
    <source>
        <dbReference type="ARBA" id="ARBA00004906"/>
    </source>
</evidence>
<dbReference type="SMART" id="SM00504">
    <property type="entry name" value="Ubox"/>
    <property type="match status" value="1"/>
</dbReference>
<comment type="catalytic activity">
    <reaction evidence="1 5">
        <text>S-ubiquitinyl-[E2 ubiquitin-conjugating enzyme]-L-cysteine + [acceptor protein]-L-lysine = [E2 ubiquitin-conjugating enzyme]-L-cysteine + N(6)-ubiquitinyl-[acceptor protein]-L-lysine.</text>
        <dbReference type="EC" id="2.3.2.27"/>
    </reaction>
</comment>
<dbReference type="PANTHER" id="PTHR22849:SF103">
    <property type="entry name" value="U-BOX DOMAIN-CONTAINING PROTEIN"/>
    <property type="match status" value="1"/>
</dbReference>
<evidence type="ECO:0000259" key="6">
    <source>
        <dbReference type="PROSITE" id="PS51698"/>
    </source>
</evidence>
<keyword evidence="3 5" id="KW-0808">Transferase</keyword>
<proteinExistence type="predicted"/>
<sequence>MKEAQMSIPHLFICPISLDLFKDPVTLCTGQTYDRSSIEKWLAAGNLTCPVTMQKLHDLSMVPNHTLRNLIDEWLQRGPQFDPDYLTNIDYLSSLKHNLVSHEATLEMKFQALERIQALSEESTQRNSYLLQLGFLPLLLELVFGQVESKLSQESIKFSEKALSCVLKLLSVGEYESLNMLKKETKLESFKILLEQGTGIAKVSLCHLIEAISSSLETIELCSMLGENRQLLHGLVLLVQQACRASEAGIKAIYALCSLESNREKLVREGVINGLLIYISNAERRERNLAPKALATIEILLGLESAKEAVINNPNGVSALVKMVFRVSDHEGSESAVRSLMVICSDSLQAREEAICAGVLTQLLLLLQSQCSGRTKTKARMLLKLLRS</sequence>
<dbReference type="InterPro" id="IPR011989">
    <property type="entry name" value="ARM-like"/>
</dbReference>
<dbReference type="InterPro" id="IPR045210">
    <property type="entry name" value="RING-Ubox_PUB"/>
</dbReference>
<dbReference type="SUPFAM" id="SSF57850">
    <property type="entry name" value="RING/U-box"/>
    <property type="match status" value="1"/>
</dbReference>
<comment type="function">
    <text evidence="5">Functions as an E3 ubiquitin ligase.</text>
</comment>
<dbReference type="PANTHER" id="PTHR22849">
    <property type="entry name" value="WDSAM1 PROTEIN"/>
    <property type="match status" value="1"/>
</dbReference>
<evidence type="ECO:0000256" key="4">
    <source>
        <dbReference type="ARBA" id="ARBA00022786"/>
    </source>
</evidence>
<dbReference type="Gene3D" id="1.25.10.10">
    <property type="entry name" value="Leucine-rich Repeat Variant"/>
    <property type="match status" value="1"/>
</dbReference>
<dbReference type="EC" id="2.3.2.27" evidence="5"/>
<dbReference type="CDD" id="cd16664">
    <property type="entry name" value="RING-Ubox_PUB"/>
    <property type="match status" value="1"/>
</dbReference>
<keyword evidence="8" id="KW-1185">Reference proteome</keyword>
<protein>
    <recommendedName>
        <fullName evidence="5 6">U-box domain-containing protein</fullName>
        <ecNumber evidence="5">2.3.2.27</ecNumber>
    </recommendedName>
    <alternativeName>
        <fullName evidence="5">RING-type E3 ubiquitin transferase PUB</fullName>
    </alternativeName>
</protein>
<evidence type="ECO:0000256" key="5">
    <source>
        <dbReference type="RuleBase" id="RU369093"/>
    </source>
</evidence>
<dbReference type="InterPro" id="IPR058678">
    <property type="entry name" value="ARM_PUB"/>
</dbReference>
<dbReference type="SUPFAM" id="SSF48371">
    <property type="entry name" value="ARM repeat"/>
    <property type="match status" value="1"/>
</dbReference>
<evidence type="ECO:0000313" key="8">
    <source>
        <dbReference type="Proteomes" id="UP001174677"/>
    </source>
</evidence>
<evidence type="ECO:0000256" key="3">
    <source>
        <dbReference type="ARBA" id="ARBA00022679"/>
    </source>
</evidence>
<evidence type="ECO:0000256" key="1">
    <source>
        <dbReference type="ARBA" id="ARBA00000900"/>
    </source>
</evidence>
<accession>A0ABQ9MFY6</accession>
<evidence type="ECO:0000313" key="7">
    <source>
        <dbReference type="EMBL" id="KAJ9177819.1"/>
    </source>
</evidence>
<comment type="caution">
    <text evidence="7">The sequence shown here is derived from an EMBL/GenBank/DDBJ whole genome shotgun (WGS) entry which is preliminary data.</text>
</comment>
<organism evidence="7 8">
    <name type="scientific">Hevea brasiliensis</name>
    <name type="common">Para rubber tree</name>
    <name type="synonym">Siphonia brasiliensis</name>
    <dbReference type="NCBI Taxonomy" id="3981"/>
    <lineage>
        <taxon>Eukaryota</taxon>
        <taxon>Viridiplantae</taxon>
        <taxon>Streptophyta</taxon>
        <taxon>Embryophyta</taxon>
        <taxon>Tracheophyta</taxon>
        <taxon>Spermatophyta</taxon>
        <taxon>Magnoliopsida</taxon>
        <taxon>eudicotyledons</taxon>
        <taxon>Gunneridae</taxon>
        <taxon>Pentapetalae</taxon>
        <taxon>rosids</taxon>
        <taxon>fabids</taxon>
        <taxon>Malpighiales</taxon>
        <taxon>Euphorbiaceae</taxon>
        <taxon>Crotonoideae</taxon>
        <taxon>Micrandreae</taxon>
        <taxon>Hevea</taxon>
    </lineage>
</organism>
<dbReference type="PROSITE" id="PS51698">
    <property type="entry name" value="U_BOX"/>
    <property type="match status" value="1"/>
</dbReference>
<dbReference type="Pfam" id="PF04564">
    <property type="entry name" value="U-box"/>
    <property type="match status" value="1"/>
</dbReference>
<dbReference type="Pfam" id="PF25598">
    <property type="entry name" value="ARM_PUB"/>
    <property type="match status" value="1"/>
</dbReference>
<dbReference type="InterPro" id="IPR045185">
    <property type="entry name" value="PUB22/23/24-like"/>
</dbReference>
<dbReference type="InterPro" id="IPR013083">
    <property type="entry name" value="Znf_RING/FYVE/PHD"/>
</dbReference>